<keyword evidence="1" id="KW-0732">Signal</keyword>
<feature type="signal peptide" evidence="1">
    <location>
        <begin position="1"/>
        <end position="32"/>
    </location>
</feature>
<name>A0A2M4CAS5_9DIPT</name>
<proteinExistence type="predicted"/>
<protein>
    <submittedName>
        <fullName evidence="2">Putative secreted protein</fullName>
    </submittedName>
</protein>
<evidence type="ECO:0000256" key="1">
    <source>
        <dbReference type="SAM" id="SignalP"/>
    </source>
</evidence>
<sequence length="86" mass="9686">MDGWIGMGDWWRLRCCGCIISFLLFCRDAAVAKQIEKRNSLRQKKSFQNQSQSSPVVAKGSTVWCTLCSSLMFHGRAKALVETLCP</sequence>
<dbReference type="EMBL" id="GGFJ01013194">
    <property type="protein sequence ID" value="MBW62335.1"/>
    <property type="molecule type" value="Transcribed_RNA"/>
</dbReference>
<organism evidence="2">
    <name type="scientific">Anopheles marajoara</name>
    <dbReference type="NCBI Taxonomy" id="58244"/>
    <lineage>
        <taxon>Eukaryota</taxon>
        <taxon>Metazoa</taxon>
        <taxon>Ecdysozoa</taxon>
        <taxon>Arthropoda</taxon>
        <taxon>Hexapoda</taxon>
        <taxon>Insecta</taxon>
        <taxon>Pterygota</taxon>
        <taxon>Neoptera</taxon>
        <taxon>Endopterygota</taxon>
        <taxon>Diptera</taxon>
        <taxon>Nematocera</taxon>
        <taxon>Culicoidea</taxon>
        <taxon>Culicidae</taxon>
        <taxon>Anophelinae</taxon>
        <taxon>Anopheles</taxon>
    </lineage>
</organism>
<evidence type="ECO:0000313" key="2">
    <source>
        <dbReference type="EMBL" id="MBW62335.1"/>
    </source>
</evidence>
<dbReference type="AlphaFoldDB" id="A0A2M4CAS5"/>
<reference evidence="2" key="1">
    <citation type="submission" date="2018-01" db="EMBL/GenBank/DDBJ databases">
        <title>An insight into the sialome of Amazonian anophelines.</title>
        <authorList>
            <person name="Ribeiro J.M."/>
            <person name="Scarpassa V."/>
            <person name="Calvo E."/>
        </authorList>
    </citation>
    <scope>NUCLEOTIDE SEQUENCE</scope>
    <source>
        <tissue evidence="2">Salivary glands</tissue>
    </source>
</reference>
<feature type="chain" id="PRO_5014779232" evidence="1">
    <location>
        <begin position="33"/>
        <end position="86"/>
    </location>
</feature>
<accession>A0A2M4CAS5</accession>